<dbReference type="EMBL" id="CP132375">
    <property type="protein sequence ID" value="WLS98563.1"/>
    <property type="molecule type" value="Genomic_DNA"/>
</dbReference>
<dbReference type="GeneID" id="32537698"/>
<evidence type="ECO:0000313" key="1">
    <source>
        <dbReference type="EMBL" id="WLS98563.1"/>
    </source>
</evidence>
<protein>
    <recommendedName>
        <fullName evidence="3">Glycosyltransferase</fullName>
    </recommendedName>
</protein>
<organism evidence="1 2">
    <name type="scientific">Snodgrassella alvi</name>
    <dbReference type="NCBI Taxonomy" id="1196083"/>
    <lineage>
        <taxon>Bacteria</taxon>
        <taxon>Pseudomonadati</taxon>
        <taxon>Pseudomonadota</taxon>
        <taxon>Betaproteobacteria</taxon>
        <taxon>Neisseriales</taxon>
        <taxon>Neisseriaceae</taxon>
        <taxon>Snodgrassella</taxon>
    </lineage>
</organism>
<gene>
    <name evidence="1" type="ORF">RAM05_00655</name>
</gene>
<proteinExistence type="predicted"/>
<dbReference type="AlphaFoldDB" id="A0ABD7Z270"/>
<dbReference type="Proteomes" id="UP001229773">
    <property type="component" value="Chromosome"/>
</dbReference>
<accession>A0ABD7Z270</accession>
<name>A0ABD7Z270_9NEIS</name>
<evidence type="ECO:0000313" key="2">
    <source>
        <dbReference type="Proteomes" id="UP001229773"/>
    </source>
</evidence>
<evidence type="ECO:0008006" key="3">
    <source>
        <dbReference type="Google" id="ProtNLM"/>
    </source>
</evidence>
<dbReference type="RefSeq" id="WP_025331666.1">
    <property type="nucleotide sequence ID" value="NZ_CP132375.1"/>
</dbReference>
<sequence>MTKTIILGMPKSRNIYLQIKKNLEFYGFEVLYIDNYPEYIKHFHYQSFKDYLYNLVQKLFFRNYSYKTKLKEKLLLSNAEQALNKRNYEYAIIIRPDLYPISLLNLMKAHTKNEFIAYQWDGMRRMPCTKETINLFDKFYVFDSYDIVDNNYQNHKLEGITNFYFDMNKPQPIKHKGTIAYFVGTHVSERVADIEYCAAELIENGIQLKFIIPTSNQDKINQYHCSDYFIFGAENEIDFSQNIEMLNEIDIIVDFVNPLHNGLSFRIFEALYYQKKLITNNVNVSNYDFYHPDNILIWHKDDLSQKIKEFLSKPFRPIDDEIVKKYSFGNWIKNILNLSPYDKIRLPFQ</sequence>
<reference evidence="1 2" key="1">
    <citation type="submission" date="2023-08" db="EMBL/GenBank/DDBJ databases">
        <title>Complete genome sequences of 12 bacterial strains from the honey bee gut, resolved with long-read nanopore sequencing.</title>
        <authorList>
            <person name="Kwong W.K."/>
            <person name="Acheampong S."/>
            <person name="Polat M.F."/>
        </authorList>
    </citation>
    <scope>NUCLEOTIDE SEQUENCE [LARGE SCALE GENOMIC DNA]</scope>
    <source>
        <strain evidence="2">wkB9</strain>
    </source>
</reference>